<keyword evidence="3" id="KW-1185">Reference proteome</keyword>
<accession>A0AAN8MU39</accession>
<comment type="caution">
    <text evidence="2">The sequence shown here is derived from an EMBL/GenBank/DDBJ whole genome shotgun (WGS) entry which is preliminary data.</text>
</comment>
<dbReference type="Proteomes" id="UP001313282">
    <property type="component" value="Unassembled WGS sequence"/>
</dbReference>
<proteinExistence type="predicted"/>
<protein>
    <submittedName>
        <fullName evidence="2">Uncharacterized protein</fullName>
    </submittedName>
</protein>
<reference evidence="2 3" key="1">
    <citation type="submission" date="2019-10" db="EMBL/GenBank/DDBJ databases">
        <authorList>
            <person name="Palmer J.M."/>
        </authorList>
    </citation>
    <scope>NUCLEOTIDE SEQUENCE [LARGE SCALE GENOMIC DNA]</scope>
    <source>
        <strain evidence="2 3">TWF718</strain>
    </source>
</reference>
<evidence type="ECO:0000256" key="1">
    <source>
        <dbReference type="SAM" id="MobiDB-lite"/>
    </source>
</evidence>
<organism evidence="2 3">
    <name type="scientific">Orbilia javanica</name>
    <dbReference type="NCBI Taxonomy" id="47235"/>
    <lineage>
        <taxon>Eukaryota</taxon>
        <taxon>Fungi</taxon>
        <taxon>Dikarya</taxon>
        <taxon>Ascomycota</taxon>
        <taxon>Pezizomycotina</taxon>
        <taxon>Orbiliomycetes</taxon>
        <taxon>Orbiliales</taxon>
        <taxon>Orbiliaceae</taxon>
        <taxon>Orbilia</taxon>
    </lineage>
</organism>
<evidence type="ECO:0000313" key="2">
    <source>
        <dbReference type="EMBL" id="KAK6336893.1"/>
    </source>
</evidence>
<evidence type="ECO:0000313" key="3">
    <source>
        <dbReference type="Proteomes" id="UP001313282"/>
    </source>
</evidence>
<sequence length="192" mass="22136">MDQLQEYHCYWKLAFSDADQAAFRANARSMYLQREANKDKRTSAGDVKNGIYGEDTPQTQKNKDWTNLKKKVSIVRESFSKFYSEEDPTRLRYDNLTTTQQMQIRRAIAGLVDYKDHQAQISIFQSRFSVSESDALAVWLWENHVIPLKQKKSPGKEDFALGDGAKKVTLPSFEEITRFRAGESSEGSFMID</sequence>
<gene>
    <name evidence="2" type="ORF">TWF718_009681</name>
</gene>
<feature type="region of interest" description="Disordered" evidence="1">
    <location>
        <begin position="35"/>
        <end position="59"/>
    </location>
</feature>
<dbReference type="AlphaFoldDB" id="A0AAN8MU39"/>
<name>A0AAN8MU39_9PEZI</name>
<dbReference type="EMBL" id="JAVHNR010000007">
    <property type="protein sequence ID" value="KAK6336893.1"/>
    <property type="molecule type" value="Genomic_DNA"/>
</dbReference>